<gene>
    <name evidence="1" type="ORF">SAMN05661044_01072</name>
</gene>
<dbReference type="OrthoDB" id="798086at2"/>
<organism evidence="1 2">
    <name type="scientific">Olivibacter domesticus</name>
    <name type="common">Pseudosphingobacterium domesticum</name>
    <dbReference type="NCBI Taxonomy" id="407022"/>
    <lineage>
        <taxon>Bacteria</taxon>
        <taxon>Pseudomonadati</taxon>
        <taxon>Bacteroidota</taxon>
        <taxon>Sphingobacteriia</taxon>
        <taxon>Sphingobacteriales</taxon>
        <taxon>Sphingobacteriaceae</taxon>
        <taxon>Olivibacter</taxon>
    </lineage>
</organism>
<evidence type="ECO:0000313" key="2">
    <source>
        <dbReference type="Proteomes" id="UP000199421"/>
    </source>
</evidence>
<name>A0A1H7JMT5_OLID1</name>
<dbReference type="AlphaFoldDB" id="A0A1H7JMT5"/>
<sequence length="215" mass="24600">MKIQIPTLSYELNTMARKHRDTKGYSQEEFAFLIGRSLEEVQANEDLTSNSSYDINHTNFYARVLGKKPKDMFFSKSFDEPIINITATKSISKKSGVNYKGTGTFNGKQIDIESYSILIAPSYDVTDEEQEMVSSLLDSWLRNGYFVNGVTGYALYQDLLAKRASGKIELPDSFRPILVANAVITMCSRRKKPKLIPQRDLPKTPEKWLLYKEDW</sequence>
<proteinExistence type="predicted"/>
<evidence type="ECO:0000313" key="1">
    <source>
        <dbReference type="EMBL" id="SEK75978.1"/>
    </source>
</evidence>
<dbReference type="Proteomes" id="UP000199421">
    <property type="component" value="Unassembled WGS sequence"/>
</dbReference>
<accession>A0A1H7JMT5</accession>
<keyword evidence="2" id="KW-1185">Reference proteome</keyword>
<reference evidence="2" key="1">
    <citation type="submission" date="2016-10" db="EMBL/GenBank/DDBJ databases">
        <authorList>
            <person name="Varghese N."/>
            <person name="Submissions S."/>
        </authorList>
    </citation>
    <scope>NUCLEOTIDE SEQUENCE [LARGE SCALE GENOMIC DNA]</scope>
    <source>
        <strain evidence="2">DSM 18733</strain>
    </source>
</reference>
<protein>
    <submittedName>
        <fullName evidence="1">Uncharacterized protein</fullName>
    </submittedName>
</protein>
<dbReference type="EMBL" id="FOAF01000001">
    <property type="protein sequence ID" value="SEK75978.1"/>
    <property type="molecule type" value="Genomic_DNA"/>
</dbReference>
<dbReference type="RefSeq" id="WP_093319629.1">
    <property type="nucleotide sequence ID" value="NZ_FOAF01000001.1"/>
</dbReference>